<gene>
    <name evidence="1" type="ORF">Pmar_PMAR029016</name>
</gene>
<reference evidence="1 2" key="1">
    <citation type="submission" date="2008-07" db="EMBL/GenBank/DDBJ databases">
        <authorList>
            <person name="El-Sayed N."/>
            <person name="Caler E."/>
            <person name="Inman J."/>
            <person name="Amedeo P."/>
            <person name="Hass B."/>
            <person name="Wortman J."/>
        </authorList>
    </citation>
    <scope>NUCLEOTIDE SEQUENCE [LARGE SCALE GENOMIC DNA]</scope>
    <source>
        <strain evidence="2">ATCC 50983 / TXsc</strain>
    </source>
</reference>
<protein>
    <recommendedName>
        <fullName evidence="3">FHA domain-containing protein</fullName>
    </recommendedName>
</protein>
<dbReference type="GeneID" id="9042676"/>
<proteinExistence type="predicted"/>
<dbReference type="AlphaFoldDB" id="C5L6A0"/>
<dbReference type="InParanoid" id="C5L6A0"/>
<accession>C5L6A0</accession>
<evidence type="ECO:0000313" key="1">
    <source>
        <dbReference type="EMBL" id="EER07727.1"/>
    </source>
</evidence>
<dbReference type="EMBL" id="GG679756">
    <property type="protein sequence ID" value="EER07727.1"/>
    <property type="molecule type" value="Genomic_DNA"/>
</dbReference>
<evidence type="ECO:0000313" key="2">
    <source>
        <dbReference type="Proteomes" id="UP000007800"/>
    </source>
</evidence>
<organism evidence="2">
    <name type="scientific">Perkinsus marinus (strain ATCC 50983 / TXsc)</name>
    <dbReference type="NCBI Taxonomy" id="423536"/>
    <lineage>
        <taxon>Eukaryota</taxon>
        <taxon>Sar</taxon>
        <taxon>Alveolata</taxon>
        <taxon>Perkinsozoa</taxon>
        <taxon>Perkinsea</taxon>
        <taxon>Perkinsida</taxon>
        <taxon>Perkinsidae</taxon>
        <taxon>Perkinsus</taxon>
    </lineage>
</organism>
<sequence>MRGLLRRLGLPNDGAGIEPSMVTIHRKYIPRDGGSAEDLHLTASVPPDLPSARVLVNGRRVACGSVCELHQGDRLLVGHARVFRIVTPADGESVEHHTKLHEASAREAHKKGLPTPLEVALNEIEDDESMEFTRLRPVICRMLEDSEAGLGLRSLKRLQRTLQGEFRFRGAGEAAATDSFTDRKLYSRVKQFDADSNTKSKNFRGRASQ</sequence>
<dbReference type="Gene3D" id="2.60.200.20">
    <property type="match status" value="1"/>
</dbReference>
<name>C5L6A0_PERM5</name>
<dbReference type="Proteomes" id="UP000007800">
    <property type="component" value="Unassembled WGS sequence"/>
</dbReference>
<evidence type="ECO:0008006" key="3">
    <source>
        <dbReference type="Google" id="ProtNLM"/>
    </source>
</evidence>
<keyword evidence="2" id="KW-1185">Reference proteome</keyword>
<dbReference type="RefSeq" id="XP_002775911.1">
    <property type="nucleotide sequence ID" value="XM_002775865.1"/>
</dbReference>